<dbReference type="EMBL" id="FR719186">
    <property type="protein sequence ID" value="CBX79399.1"/>
    <property type="molecule type" value="Genomic_DNA"/>
</dbReference>
<proteinExistence type="predicted"/>
<gene>
    <name evidence="1" type="ORF">EAIL5_0579</name>
</gene>
<reference evidence="1" key="1">
    <citation type="journal article" date="2011" name="J. Bacteriol.">
        <title>Genome Sequence of an Erwinia amylovora Strain with Pathogenicity Restricted to Rubus Plants.</title>
        <authorList>
            <person name="Powney R."/>
            <person name="Smits T.H."/>
            <person name="Sawbridge T."/>
            <person name="Frey B."/>
            <person name="Blom J."/>
            <person name="Frey J.E."/>
            <person name="Plummer K.M."/>
            <person name="Beer S.V."/>
            <person name="Luck J."/>
            <person name="Duffy B."/>
            <person name="Rodoni B."/>
        </authorList>
    </citation>
    <scope>NUCLEOTIDE SEQUENCE</scope>
    <source>
        <strain evidence="1">ATCC BAA-2158</strain>
    </source>
</reference>
<accession>E5B1P8</accession>
<sequence>MIQTLRMSTPLRAINYQPGKIKKALPCGTAF</sequence>
<name>E5B1P8_ERWAM</name>
<organism evidence="1">
    <name type="scientific">Erwinia amylovora ATCC BAA-2158</name>
    <dbReference type="NCBI Taxonomy" id="889211"/>
    <lineage>
        <taxon>Bacteria</taxon>
        <taxon>Pseudomonadati</taxon>
        <taxon>Pseudomonadota</taxon>
        <taxon>Gammaproteobacteria</taxon>
        <taxon>Enterobacterales</taxon>
        <taxon>Erwiniaceae</taxon>
        <taxon>Erwinia</taxon>
    </lineage>
</organism>
<dbReference type="AlphaFoldDB" id="E5B1P8"/>
<protein>
    <submittedName>
        <fullName evidence="1">Uncharacterized protein</fullName>
    </submittedName>
</protein>
<evidence type="ECO:0000313" key="1">
    <source>
        <dbReference type="EMBL" id="CBX79399.1"/>
    </source>
</evidence>